<evidence type="ECO:0000313" key="1">
    <source>
        <dbReference type="EMBL" id="AKL98088.1"/>
    </source>
</evidence>
<protein>
    <recommendedName>
        <fullName evidence="3">TIGR02757 family protein</fullName>
    </recommendedName>
</protein>
<evidence type="ECO:0000313" key="2">
    <source>
        <dbReference type="Proteomes" id="UP000035337"/>
    </source>
</evidence>
<dbReference type="RefSeq" id="WP_052570634.1">
    <property type="nucleotide sequence ID" value="NZ_CP009498.1"/>
</dbReference>
<dbReference type="PATRIC" id="fig|1408281.3.peg.727"/>
<keyword evidence="2" id="KW-1185">Reference proteome</keyword>
<name>A0A0G3WIG2_9BACT</name>
<dbReference type="Pfam" id="PF09674">
    <property type="entry name" value="DUF2400"/>
    <property type="match status" value="1"/>
</dbReference>
<dbReference type="OrthoDB" id="9773332at2"/>
<dbReference type="NCBIfam" id="TIGR02757">
    <property type="entry name" value="TIGR02757 family protein"/>
    <property type="match status" value="1"/>
</dbReference>
<dbReference type="Proteomes" id="UP000035337">
    <property type="component" value="Chromosome"/>
</dbReference>
<organism evidence="1 2">
    <name type="scientific">Endomicrobium proavitum</name>
    <dbReference type="NCBI Taxonomy" id="1408281"/>
    <lineage>
        <taxon>Bacteria</taxon>
        <taxon>Pseudomonadati</taxon>
        <taxon>Elusimicrobiota</taxon>
        <taxon>Endomicrobiia</taxon>
        <taxon>Endomicrobiales</taxon>
        <taxon>Endomicrobiaceae</taxon>
        <taxon>Endomicrobium</taxon>
    </lineage>
</organism>
<evidence type="ECO:0008006" key="3">
    <source>
        <dbReference type="Google" id="ProtNLM"/>
    </source>
</evidence>
<sequence length="253" mass="29100">MLHEIKKLLDIEVANKNTSLELSATAAADPLRVAKKHKDDFVAVICALFAYGNAKLIEKFLLSLDFSALNDDEKTIRKKLQGCYYRFQTNEDVVQLFKTLSLLKKKHSLEELFLQGYLKGGVIAGIKTVLEKMYSLNSYRSQGYEFLLGKIPDKNPSSPYKRWNLFLRWVVRSDELDMGLWRGVNKASLLMPLDVHTFNVSKKLGLLKRKTYDFKAVLELTETLKTFDAADPIKYDFAIYRLGQSHEIEKYLS</sequence>
<dbReference type="STRING" id="1408281.Epro_0709"/>
<dbReference type="KEGG" id="epo:Epro_0709"/>
<dbReference type="AlphaFoldDB" id="A0A0G3WIG2"/>
<accession>A0A0G3WIG2</accession>
<gene>
    <name evidence="1" type="ORF">Epro_0709</name>
</gene>
<dbReference type="EMBL" id="CP009498">
    <property type="protein sequence ID" value="AKL98088.1"/>
    <property type="molecule type" value="Genomic_DNA"/>
</dbReference>
<proteinExistence type="predicted"/>
<dbReference type="InterPro" id="IPR014127">
    <property type="entry name" value="CHP02757"/>
</dbReference>
<reference evidence="1 2" key="1">
    <citation type="submission" date="2014-09" db="EMBL/GenBank/DDBJ databases">
        <title>Complete genome sequence of Endomicrobium proavitum.</title>
        <authorList>
            <person name="Zheng H."/>
        </authorList>
    </citation>
    <scope>NUCLEOTIDE SEQUENCE [LARGE SCALE GENOMIC DNA]</scope>
    <source>
        <strain evidence="1 2">Rsa215</strain>
    </source>
</reference>